<organism evidence="1 2">
    <name type="scientific">Sungouiella intermedia</name>
    <dbReference type="NCBI Taxonomy" id="45354"/>
    <lineage>
        <taxon>Eukaryota</taxon>
        <taxon>Fungi</taxon>
        <taxon>Dikarya</taxon>
        <taxon>Ascomycota</taxon>
        <taxon>Saccharomycotina</taxon>
        <taxon>Pichiomycetes</taxon>
        <taxon>Metschnikowiaceae</taxon>
        <taxon>Sungouiella</taxon>
    </lineage>
</organism>
<dbReference type="Proteomes" id="UP000182334">
    <property type="component" value="Chromosome II"/>
</dbReference>
<evidence type="ECO:0000313" key="2">
    <source>
        <dbReference type="Proteomes" id="UP000182334"/>
    </source>
</evidence>
<gene>
    <name evidence="1" type="ORF">SAMEA4029010_CIC11G00000002717</name>
</gene>
<proteinExistence type="predicted"/>
<protein>
    <submittedName>
        <fullName evidence="1">CIC11C00000002717</fullName>
    </submittedName>
</protein>
<name>A0A1L0BFE1_9ASCO</name>
<dbReference type="EMBL" id="LT635757">
    <property type="protein sequence ID" value="SGZ49811.1"/>
    <property type="molecule type" value="Genomic_DNA"/>
</dbReference>
<evidence type="ECO:0000313" key="1">
    <source>
        <dbReference type="EMBL" id="SGZ49811.1"/>
    </source>
</evidence>
<reference evidence="1 2" key="1">
    <citation type="submission" date="2016-10" db="EMBL/GenBank/DDBJ databases">
        <authorList>
            <person name="de Groot N.N."/>
        </authorList>
    </citation>
    <scope>NUCLEOTIDE SEQUENCE [LARGE SCALE GENOMIC DNA]</scope>
    <source>
        <strain evidence="1 2">CBS 141442</strain>
    </source>
</reference>
<accession>A0A1L0BFE1</accession>
<dbReference type="OrthoDB" id="10450053at2759"/>
<dbReference type="AlphaFoldDB" id="A0A1L0BFE1"/>
<sequence>MLQSPRKKEITHEESEFTELRHRSLSFARFRHILTDSLFSYVWWYEEIVDYVMNAPYQNMAMIQLPPLQQDEEYLRDLASCIDQCSINVQANAYLNSMLQASVDSLMNQFTQFPLFCENFESIKSHFASMMDPFRLLVFERSLTFNRYNLLYFYKDLDAMAKVYFHTFRKAPTSDLLVQWMMSSLSNDIFSNGALLNEIHSNWALLHNDPQGIRRIMNHHLQHKKR</sequence>
<keyword evidence="2" id="KW-1185">Reference proteome</keyword>